<keyword evidence="9 13" id="KW-1015">Disulfide bond</keyword>
<feature type="signal peptide" evidence="15">
    <location>
        <begin position="1"/>
        <end position="22"/>
    </location>
</feature>
<feature type="domain" description="Thioredoxin" evidence="17">
    <location>
        <begin position="16"/>
        <end position="142"/>
    </location>
</feature>
<organism evidence="18">
    <name type="scientific">Komagataella pastoris</name>
    <name type="common">Yeast</name>
    <name type="synonym">Pichia pastoris</name>
    <dbReference type="NCBI Taxonomy" id="4922"/>
    <lineage>
        <taxon>Eukaryota</taxon>
        <taxon>Fungi</taxon>
        <taxon>Dikarya</taxon>
        <taxon>Ascomycota</taxon>
        <taxon>Saccharomycotina</taxon>
        <taxon>Pichiomycetes</taxon>
        <taxon>Pichiales</taxon>
        <taxon>Pichiaceae</taxon>
        <taxon>Komagataella</taxon>
    </lineage>
</organism>
<dbReference type="CDD" id="cd02981">
    <property type="entry name" value="PDI_b_family"/>
    <property type="match status" value="1"/>
</dbReference>
<dbReference type="Gene3D" id="3.40.30.10">
    <property type="entry name" value="Glutaredoxin"/>
    <property type="match status" value="4"/>
</dbReference>
<dbReference type="PROSITE" id="PS51352">
    <property type="entry name" value="THIOREDOXIN_2"/>
    <property type="match status" value="2"/>
</dbReference>
<feature type="domain" description="Thioredoxin" evidence="17">
    <location>
        <begin position="362"/>
        <end position="486"/>
    </location>
</feature>
<evidence type="ECO:0000256" key="10">
    <source>
        <dbReference type="ARBA" id="ARBA00023235"/>
    </source>
</evidence>
<dbReference type="PRINTS" id="PR00421">
    <property type="entry name" value="THIOREDOXIN"/>
</dbReference>
<sequence>MQFNWDIKTVASILSALTLAQASDQEAIAPEDSHVVKLTEATFESFITSNPHVLAEFFAPWCGHCKKLGPELVSAAEILKDNEQVKIAQIDCTEEKELCQGYEIKGYPTLKVFHGEVEVPSDYQGQRQSQSIVSYMLKQSLPPVSEINATKDLDDTIAEAKEPVIVQVLPEDASNLESNTTFYGVAGTLREKFTFVSTKSTDYAKKYTSDSTPAYLLVRPGEEPSVYSGEELDETHLVHWIDIESKPLFGDIDGSTFKSYAEANIPLAYYFYENEEQRAAAADIIKPFAKEQRGKINFVGLDAVKFGKHAKNLNMDEEKLPLFVIHDLVSNKKFGVPQDQELTNKDVTELIEKFIAGEAEPIVKSEPIPEIQEEKVFKLVGKAHDEVVFDESKDVLVKYYAPWCGHCKRMAPAYEELATLYANDEDASSKVVIAKLDHTLNDVDNVDIQGYPTLILYPAGDKSNPQLYDGSRDLESLAEFVKERGTHKVDALALRPVEEEKEAEEEAESEADAHDEL</sequence>
<dbReference type="CDD" id="cd02961">
    <property type="entry name" value="PDI_a_family"/>
    <property type="match status" value="1"/>
</dbReference>
<dbReference type="NCBIfam" id="TIGR01130">
    <property type="entry name" value="ER_PDI_fam"/>
    <property type="match status" value="1"/>
</dbReference>
<dbReference type="EC" id="5.3.4.1" evidence="5 15"/>
<gene>
    <name evidence="18" type="primary">pdi</name>
</gene>
<comment type="function">
    <text evidence="2">Participates in the folding of proteins containing disulfide bonds, may be involved in glycosylation, prolyl hydroxylation and triglyceride transfer.</text>
</comment>
<feature type="region of interest" description="Disordered" evidence="16">
    <location>
        <begin position="493"/>
        <end position="517"/>
    </location>
</feature>
<feature type="disulfide bond" description="Redox-active" evidence="13">
    <location>
        <begin position="62"/>
        <end position="65"/>
    </location>
</feature>
<dbReference type="InterPro" id="IPR036249">
    <property type="entry name" value="Thioredoxin-like_sf"/>
</dbReference>
<feature type="compositionally biased region" description="Acidic residues" evidence="16">
    <location>
        <begin position="499"/>
        <end position="510"/>
    </location>
</feature>
<evidence type="ECO:0000256" key="14">
    <source>
        <dbReference type="RuleBase" id="RU004208"/>
    </source>
</evidence>
<dbReference type="GO" id="GO:0005788">
    <property type="term" value="C:endoplasmic reticulum lumen"/>
    <property type="evidence" value="ECO:0007669"/>
    <property type="project" value="UniProtKB-SubCell"/>
</dbReference>
<dbReference type="EMBL" id="AJ302014">
    <property type="protein sequence ID" value="CAC33587.1"/>
    <property type="molecule type" value="Genomic_DNA"/>
</dbReference>
<evidence type="ECO:0000256" key="12">
    <source>
        <dbReference type="ARBA" id="ARBA00039846"/>
    </source>
</evidence>
<dbReference type="PANTHER" id="PTHR18929:SF132">
    <property type="entry name" value="PROTEIN DISULFIDE-ISOMERASE A3"/>
    <property type="match status" value="1"/>
</dbReference>
<dbReference type="PANTHER" id="PTHR18929">
    <property type="entry name" value="PROTEIN DISULFIDE ISOMERASE"/>
    <property type="match status" value="1"/>
</dbReference>
<evidence type="ECO:0000256" key="2">
    <source>
        <dbReference type="ARBA" id="ARBA00002692"/>
    </source>
</evidence>
<name>Q9C1Z8_PICPA</name>
<evidence type="ECO:0000256" key="16">
    <source>
        <dbReference type="SAM" id="MobiDB-lite"/>
    </source>
</evidence>
<reference evidence="18" key="1">
    <citation type="journal article" date="2001" name="Biochem. Biophys. Res. Commun.">
        <title>Characterization of a gene encoding a Pichia pastoris protein disulfide isomerase.</title>
        <authorList>
            <person name="Warsame A."/>
            <person name="Vad R."/>
            <person name="Kristensen T."/>
            <person name="Oyen T.B."/>
        </authorList>
    </citation>
    <scope>NUCLEOTIDE SEQUENCE</scope>
</reference>
<keyword evidence="10 15" id="KW-0413">Isomerase</keyword>
<dbReference type="Pfam" id="PF13848">
    <property type="entry name" value="Thioredoxin_6"/>
    <property type="match status" value="1"/>
</dbReference>
<dbReference type="GO" id="GO:0015035">
    <property type="term" value="F:protein-disulfide reductase activity"/>
    <property type="evidence" value="ECO:0007669"/>
    <property type="project" value="UniProtKB-ARBA"/>
</dbReference>
<evidence type="ECO:0000256" key="1">
    <source>
        <dbReference type="ARBA" id="ARBA00001182"/>
    </source>
</evidence>
<dbReference type="BRENDA" id="5.3.4.1">
    <property type="organism ID" value="4827"/>
</dbReference>
<evidence type="ECO:0000313" key="18">
    <source>
        <dbReference type="EMBL" id="CAC33587.1"/>
    </source>
</evidence>
<proteinExistence type="inferred from homology"/>
<evidence type="ECO:0000256" key="5">
    <source>
        <dbReference type="ARBA" id="ARBA00012723"/>
    </source>
</evidence>
<dbReference type="SMR" id="Q9C1Z8"/>
<keyword evidence="6 15" id="KW-0732">Signal</keyword>
<dbReference type="FunFam" id="3.40.30.10:FF:000154">
    <property type="entry name" value="Protein disulfide-isomerase"/>
    <property type="match status" value="1"/>
</dbReference>
<dbReference type="InterPro" id="IPR013766">
    <property type="entry name" value="Thioredoxin_domain"/>
</dbReference>
<evidence type="ECO:0000256" key="4">
    <source>
        <dbReference type="ARBA" id="ARBA00006347"/>
    </source>
</evidence>
<feature type="disulfide bond" description="Redox-active" evidence="13">
    <location>
        <begin position="404"/>
        <end position="407"/>
    </location>
</feature>
<keyword evidence="7" id="KW-0677">Repeat</keyword>
<dbReference type="SUPFAM" id="SSF52833">
    <property type="entry name" value="Thioredoxin-like"/>
    <property type="match status" value="4"/>
</dbReference>
<evidence type="ECO:0000256" key="9">
    <source>
        <dbReference type="ARBA" id="ARBA00023157"/>
    </source>
</evidence>
<accession>Q9C1Z8</accession>
<evidence type="ECO:0000256" key="8">
    <source>
        <dbReference type="ARBA" id="ARBA00022824"/>
    </source>
</evidence>
<dbReference type="Pfam" id="PF00085">
    <property type="entry name" value="Thioredoxin"/>
    <property type="match status" value="2"/>
</dbReference>
<evidence type="ECO:0000256" key="6">
    <source>
        <dbReference type="ARBA" id="ARBA00022729"/>
    </source>
</evidence>
<keyword evidence="11 13" id="KW-0676">Redox-active center</keyword>
<evidence type="ECO:0000256" key="13">
    <source>
        <dbReference type="PIRSR" id="PIRSR605792-51"/>
    </source>
</evidence>
<dbReference type="GO" id="GO:0006457">
    <property type="term" value="P:protein folding"/>
    <property type="evidence" value="ECO:0007669"/>
    <property type="project" value="TreeGrafter"/>
</dbReference>
<dbReference type="AlphaFoldDB" id="Q9C1Z8"/>
<dbReference type="PIR" id="JC7623">
    <property type="entry name" value="JC7623"/>
</dbReference>
<dbReference type="CDD" id="cd02995">
    <property type="entry name" value="PDI_a_PDI_a'_C"/>
    <property type="match status" value="1"/>
</dbReference>
<evidence type="ECO:0000256" key="3">
    <source>
        <dbReference type="ARBA" id="ARBA00004319"/>
    </source>
</evidence>
<evidence type="ECO:0000256" key="15">
    <source>
        <dbReference type="RuleBase" id="RU361130"/>
    </source>
</evidence>
<dbReference type="CDD" id="cd02982">
    <property type="entry name" value="PDI_b'_family"/>
    <property type="match status" value="1"/>
</dbReference>
<dbReference type="FunFam" id="3.40.30.10:FF:000139">
    <property type="entry name" value="Protein disulfide-isomerase"/>
    <property type="match status" value="1"/>
</dbReference>
<dbReference type="InterPro" id="IPR005792">
    <property type="entry name" value="Prot_disulphide_isomerase"/>
</dbReference>
<evidence type="ECO:0000256" key="7">
    <source>
        <dbReference type="ARBA" id="ARBA00022737"/>
    </source>
</evidence>
<evidence type="ECO:0000256" key="11">
    <source>
        <dbReference type="ARBA" id="ARBA00023284"/>
    </source>
</evidence>
<dbReference type="PROSITE" id="PS00194">
    <property type="entry name" value="THIOREDOXIN_1"/>
    <property type="match status" value="2"/>
</dbReference>
<dbReference type="NCBIfam" id="TIGR01126">
    <property type="entry name" value="pdi_dom"/>
    <property type="match status" value="1"/>
</dbReference>
<evidence type="ECO:0000259" key="17">
    <source>
        <dbReference type="PROSITE" id="PS51352"/>
    </source>
</evidence>
<dbReference type="InterPro" id="IPR005788">
    <property type="entry name" value="PDI_thioredoxin-like_dom"/>
</dbReference>
<comment type="similarity">
    <text evidence="4 14">Belongs to the protein disulfide isomerase family.</text>
</comment>
<feature type="chain" id="PRO_5005144793" description="Protein disulfide-isomerase" evidence="15">
    <location>
        <begin position="23"/>
        <end position="517"/>
    </location>
</feature>
<comment type="catalytic activity">
    <reaction evidence="1 15">
        <text>Catalyzes the rearrangement of -S-S- bonds in proteins.</text>
        <dbReference type="EC" id="5.3.4.1"/>
    </reaction>
</comment>
<keyword evidence="8" id="KW-0256">Endoplasmic reticulum</keyword>
<comment type="subcellular location">
    <subcellularLocation>
        <location evidence="3">Endoplasmic reticulum lumen</location>
    </subcellularLocation>
</comment>
<protein>
    <recommendedName>
        <fullName evidence="12 15">Protein disulfide-isomerase</fullName>
        <ecNumber evidence="5 15">5.3.4.1</ecNumber>
    </recommendedName>
</protein>
<dbReference type="GO" id="GO:0034976">
    <property type="term" value="P:response to endoplasmic reticulum stress"/>
    <property type="evidence" value="ECO:0007669"/>
    <property type="project" value="TreeGrafter"/>
</dbReference>
<dbReference type="GO" id="GO:0003756">
    <property type="term" value="F:protein disulfide isomerase activity"/>
    <property type="evidence" value="ECO:0007669"/>
    <property type="project" value="UniProtKB-EC"/>
</dbReference>
<dbReference type="GO" id="GO:0051082">
    <property type="term" value="F:unfolded protein binding"/>
    <property type="evidence" value="ECO:0007669"/>
    <property type="project" value="UniProtKB-ARBA"/>
</dbReference>
<dbReference type="FunFam" id="3.40.30.10:FF:000017">
    <property type="entry name" value="Protein disulfide-isomerase A4"/>
    <property type="match status" value="1"/>
</dbReference>
<dbReference type="InterPro" id="IPR017937">
    <property type="entry name" value="Thioredoxin_CS"/>
</dbReference>